<dbReference type="AlphaFoldDB" id="A0A538SMW1"/>
<feature type="transmembrane region" description="Helical" evidence="6">
    <location>
        <begin position="299"/>
        <end position="322"/>
    </location>
</feature>
<accession>A0A538SMW1</accession>
<feature type="transmembrane region" description="Helical" evidence="6">
    <location>
        <begin position="334"/>
        <end position="353"/>
    </location>
</feature>
<feature type="transmembrane region" description="Helical" evidence="6">
    <location>
        <begin position="178"/>
        <end position="198"/>
    </location>
</feature>
<sequence length="490" mass="50204">MRHPRKLVRDALAMASSQYLSRAALVVRGLAAAAALGPHGYGGWNALNLIFDYGVYSAGGALHGLDLELPPAVAQGDGARQRRLMGGAVSAVVTGGAAFAALVLLYVESGGRAFAATPGWGLPLLMLAAALLQLPFQYFASALRALGRIQAVSLAYVVQAGLGGALGAALVWRWGVGGLLAAWLAGGIAALAVMRNAGPEVPLRPGSFSTALSLARVGFPVFGYIAAMLVLRSADRLALVRHGTPEALGLYSLALMAAGLVLYVPEAAAYVLYPRFAAAREASDERPVRSEALRAHRALMVALPLVVALALVWAGPVVGWLLPSYRDGVAALRVLSIGALMYSGAVLPGYYLLAAGRGKMLFGIGAAGAVLDLALVFAVAARDPNPLPVAAAQGLGYSLLGVGLVLLAGREWLATPSERAALVLSSFAPALWGGAAALAACAVGTSESVPASLLRSAAVTIAYSPVLLWFGRGTGIGRLLHEWLAARTAA</sequence>
<dbReference type="PANTHER" id="PTHR30250:SF11">
    <property type="entry name" value="O-ANTIGEN TRANSPORTER-RELATED"/>
    <property type="match status" value="1"/>
</dbReference>
<evidence type="ECO:0000313" key="8">
    <source>
        <dbReference type="Proteomes" id="UP000320184"/>
    </source>
</evidence>
<feature type="transmembrane region" description="Helical" evidence="6">
    <location>
        <begin position="420"/>
        <end position="445"/>
    </location>
</feature>
<comment type="caution">
    <text evidence="7">The sequence shown here is derived from an EMBL/GenBank/DDBJ whole genome shotgun (WGS) entry which is preliminary data.</text>
</comment>
<feature type="transmembrane region" description="Helical" evidence="6">
    <location>
        <begin position="451"/>
        <end position="470"/>
    </location>
</feature>
<reference evidence="7 8" key="1">
    <citation type="journal article" date="2019" name="Nat. Microbiol.">
        <title>Mediterranean grassland soil C-N compound turnover is dependent on rainfall and depth, and is mediated by genomically divergent microorganisms.</title>
        <authorList>
            <person name="Diamond S."/>
            <person name="Andeer P.F."/>
            <person name="Li Z."/>
            <person name="Crits-Christoph A."/>
            <person name="Burstein D."/>
            <person name="Anantharaman K."/>
            <person name="Lane K.R."/>
            <person name="Thomas B.C."/>
            <person name="Pan C."/>
            <person name="Northen T.R."/>
            <person name="Banfield J.F."/>
        </authorList>
    </citation>
    <scope>NUCLEOTIDE SEQUENCE [LARGE SCALE GENOMIC DNA]</scope>
    <source>
        <strain evidence="7">WS_3</strain>
    </source>
</reference>
<feature type="transmembrane region" description="Helical" evidence="6">
    <location>
        <begin position="387"/>
        <end position="408"/>
    </location>
</feature>
<organism evidence="7 8">
    <name type="scientific">Eiseniibacteriota bacterium</name>
    <dbReference type="NCBI Taxonomy" id="2212470"/>
    <lineage>
        <taxon>Bacteria</taxon>
        <taxon>Candidatus Eiseniibacteriota</taxon>
    </lineage>
</organism>
<feature type="transmembrane region" description="Helical" evidence="6">
    <location>
        <begin position="251"/>
        <end position="273"/>
    </location>
</feature>
<name>A0A538SMW1_UNCEI</name>
<evidence type="ECO:0000256" key="5">
    <source>
        <dbReference type="ARBA" id="ARBA00023136"/>
    </source>
</evidence>
<feature type="transmembrane region" description="Helical" evidence="6">
    <location>
        <begin position="119"/>
        <end position="139"/>
    </location>
</feature>
<keyword evidence="2" id="KW-1003">Cell membrane</keyword>
<feature type="transmembrane region" description="Helical" evidence="6">
    <location>
        <begin position="360"/>
        <end position="381"/>
    </location>
</feature>
<dbReference type="PANTHER" id="PTHR30250">
    <property type="entry name" value="PST FAMILY PREDICTED COLANIC ACID TRANSPORTER"/>
    <property type="match status" value="1"/>
</dbReference>
<dbReference type="EMBL" id="VBOT01000029">
    <property type="protein sequence ID" value="TMQ52713.1"/>
    <property type="molecule type" value="Genomic_DNA"/>
</dbReference>
<proteinExistence type="predicted"/>
<dbReference type="Proteomes" id="UP000320184">
    <property type="component" value="Unassembled WGS sequence"/>
</dbReference>
<evidence type="ECO:0000256" key="3">
    <source>
        <dbReference type="ARBA" id="ARBA00022692"/>
    </source>
</evidence>
<evidence type="ECO:0000256" key="1">
    <source>
        <dbReference type="ARBA" id="ARBA00004651"/>
    </source>
</evidence>
<keyword evidence="5 6" id="KW-0472">Membrane</keyword>
<feature type="transmembrane region" description="Helical" evidence="6">
    <location>
        <begin position="151"/>
        <end position="172"/>
    </location>
</feature>
<feature type="transmembrane region" description="Helical" evidence="6">
    <location>
        <begin position="84"/>
        <end position="107"/>
    </location>
</feature>
<keyword evidence="4 6" id="KW-1133">Transmembrane helix</keyword>
<evidence type="ECO:0000256" key="4">
    <source>
        <dbReference type="ARBA" id="ARBA00022989"/>
    </source>
</evidence>
<comment type="subcellular location">
    <subcellularLocation>
        <location evidence="1">Cell membrane</location>
        <topology evidence="1">Multi-pass membrane protein</topology>
    </subcellularLocation>
</comment>
<protein>
    <recommendedName>
        <fullName evidence="9">Polysaccharide biosynthesis protein C-terminal domain-containing protein</fullName>
    </recommendedName>
</protein>
<evidence type="ECO:0008006" key="9">
    <source>
        <dbReference type="Google" id="ProtNLM"/>
    </source>
</evidence>
<dbReference type="GO" id="GO:0005886">
    <property type="term" value="C:plasma membrane"/>
    <property type="evidence" value="ECO:0007669"/>
    <property type="project" value="UniProtKB-SubCell"/>
</dbReference>
<feature type="transmembrane region" description="Helical" evidence="6">
    <location>
        <begin position="210"/>
        <end position="231"/>
    </location>
</feature>
<keyword evidence="3 6" id="KW-0812">Transmembrane</keyword>
<evidence type="ECO:0000256" key="6">
    <source>
        <dbReference type="SAM" id="Phobius"/>
    </source>
</evidence>
<evidence type="ECO:0000256" key="2">
    <source>
        <dbReference type="ARBA" id="ARBA00022475"/>
    </source>
</evidence>
<gene>
    <name evidence="7" type="ORF">E6K73_02450</name>
</gene>
<dbReference type="InterPro" id="IPR050833">
    <property type="entry name" value="Poly_Biosynth_Transport"/>
</dbReference>
<evidence type="ECO:0000313" key="7">
    <source>
        <dbReference type="EMBL" id="TMQ52713.1"/>
    </source>
</evidence>